<organism evidence="5 6">
    <name type="scientific">Paenibacillus pectinilyticus</name>
    <dbReference type="NCBI Taxonomy" id="512399"/>
    <lineage>
        <taxon>Bacteria</taxon>
        <taxon>Bacillati</taxon>
        <taxon>Bacillota</taxon>
        <taxon>Bacilli</taxon>
        <taxon>Bacillales</taxon>
        <taxon>Paenibacillaceae</taxon>
        <taxon>Paenibacillus</taxon>
    </lineage>
</organism>
<evidence type="ECO:0000313" key="5">
    <source>
        <dbReference type="EMBL" id="OCT17050.1"/>
    </source>
</evidence>
<feature type="chain" id="PRO_5008650009" description="Superoxide dismutase copper/zinc binding domain-containing protein" evidence="3">
    <location>
        <begin position="24"/>
        <end position="183"/>
    </location>
</feature>
<dbReference type="InterPro" id="IPR001424">
    <property type="entry name" value="SOD_Cu_Zn_dom"/>
</dbReference>
<accession>A0A1C1A8Y9</accession>
<dbReference type="GO" id="GO:0005507">
    <property type="term" value="F:copper ion binding"/>
    <property type="evidence" value="ECO:0007669"/>
    <property type="project" value="InterPro"/>
</dbReference>
<evidence type="ECO:0000256" key="2">
    <source>
        <dbReference type="SAM" id="MobiDB-lite"/>
    </source>
</evidence>
<dbReference type="EMBL" id="LYPC01000002">
    <property type="protein sequence ID" value="OCT17050.1"/>
    <property type="molecule type" value="Genomic_DNA"/>
</dbReference>
<dbReference type="RefSeq" id="WP_065850306.1">
    <property type="nucleotide sequence ID" value="NZ_LYPC01000002.1"/>
</dbReference>
<dbReference type="OrthoDB" id="9792957at2"/>
<name>A0A1C1A8Y9_9BACL</name>
<dbReference type="STRING" id="512399.A8709_23965"/>
<dbReference type="GO" id="GO:0006801">
    <property type="term" value="P:superoxide metabolic process"/>
    <property type="evidence" value="ECO:0007669"/>
    <property type="project" value="InterPro"/>
</dbReference>
<gene>
    <name evidence="5" type="ORF">A8709_23965</name>
</gene>
<dbReference type="CDD" id="cd00305">
    <property type="entry name" value="Cu-Zn_Superoxide_Dismutase"/>
    <property type="match status" value="1"/>
</dbReference>
<reference evidence="6" key="1">
    <citation type="submission" date="2016-05" db="EMBL/GenBank/DDBJ databases">
        <title>Paenibacillus oryzae. sp. nov., isolated from the rice root.</title>
        <authorList>
            <person name="Zhang J."/>
            <person name="Zhang X."/>
        </authorList>
    </citation>
    <scope>NUCLEOTIDE SEQUENCE [LARGE SCALE GENOMIC DNA]</scope>
    <source>
        <strain evidence="6">KCTC13222</strain>
    </source>
</reference>
<dbReference type="Proteomes" id="UP000093309">
    <property type="component" value="Unassembled WGS sequence"/>
</dbReference>
<keyword evidence="3" id="KW-0732">Signal</keyword>
<dbReference type="SUPFAM" id="SSF49329">
    <property type="entry name" value="Cu,Zn superoxide dismutase-like"/>
    <property type="match status" value="1"/>
</dbReference>
<dbReference type="InterPro" id="IPR024134">
    <property type="entry name" value="SOD_Cu/Zn_/chaperone"/>
</dbReference>
<evidence type="ECO:0000313" key="6">
    <source>
        <dbReference type="Proteomes" id="UP000093309"/>
    </source>
</evidence>
<protein>
    <recommendedName>
        <fullName evidence="4">Superoxide dismutase copper/zinc binding domain-containing protein</fullName>
    </recommendedName>
</protein>
<proteinExistence type="inferred from homology"/>
<feature type="domain" description="Superoxide dismutase copper/zinc binding" evidence="4">
    <location>
        <begin position="51"/>
        <end position="180"/>
    </location>
</feature>
<dbReference type="PANTHER" id="PTHR10003">
    <property type="entry name" value="SUPEROXIDE DISMUTASE CU-ZN -RELATED"/>
    <property type="match status" value="1"/>
</dbReference>
<evidence type="ECO:0000256" key="3">
    <source>
        <dbReference type="SAM" id="SignalP"/>
    </source>
</evidence>
<dbReference type="PROSITE" id="PS51257">
    <property type="entry name" value="PROKAR_LIPOPROTEIN"/>
    <property type="match status" value="1"/>
</dbReference>
<evidence type="ECO:0000256" key="1">
    <source>
        <dbReference type="ARBA" id="ARBA00010457"/>
    </source>
</evidence>
<dbReference type="Pfam" id="PF00080">
    <property type="entry name" value="Sod_Cu"/>
    <property type="match status" value="1"/>
</dbReference>
<dbReference type="Gene3D" id="2.60.40.200">
    <property type="entry name" value="Superoxide dismutase, copper/zinc binding domain"/>
    <property type="match status" value="1"/>
</dbReference>
<dbReference type="InterPro" id="IPR036423">
    <property type="entry name" value="SOD-like_Cu/Zn_dom_sf"/>
</dbReference>
<comment type="caution">
    <text evidence="5">The sequence shown here is derived from an EMBL/GenBank/DDBJ whole genome shotgun (WGS) entry which is preliminary data.</text>
</comment>
<feature type="signal peptide" evidence="3">
    <location>
        <begin position="1"/>
        <end position="23"/>
    </location>
</feature>
<comment type="similarity">
    <text evidence="1">Belongs to the Cu-Zn superoxide dismutase family.</text>
</comment>
<keyword evidence="6" id="KW-1185">Reference proteome</keyword>
<dbReference type="AlphaFoldDB" id="A0A1C1A8Y9"/>
<sequence length="183" mass="18903">MKKIQIMVTAGVSLLILSGCSAAKTTAVTEAAPPPTSVSLSLIGSNNQPVGKAELTAVKDGVQLDVQVSGLPPGVHGIHIHEKAVCEAPTFDSAGSHFNPQKKEHGFLNPKGFHAGDLPNLVVDAQGNGTFRAVTKSAVLVPDKPNSLIKPDGFSLVIHEKEDDLKTDPSGNSGKRIACGGAK</sequence>
<evidence type="ECO:0000259" key="4">
    <source>
        <dbReference type="Pfam" id="PF00080"/>
    </source>
</evidence>
<feature type="region of interest" description="Disordered" evidence="2">
    <location>
        <begin position="161"/>
        <end position="183"/>
    </location>
</feature>